<organism evidence="2 3">
    <name type="scientific">Protea cynaroides</name>
    <dbReference type="NCBI Taxonomy" id="273540"/>
    <lineage>
        <taxon>Eukaryota</taxon>
        <taxon>Viridiplantae</taxon>
        <taxon>Streptophyta</taxon>
        <taxon>Embryophyta</taxon>
        <taxon>Tracheophyta</taxon>
        <taxon>Spermatophyta</taxon>
        <taxon>Magnoliopsida</taxon>
        <taxon>Proteales</taxon>
        <taxon>Proteaceae</taxon>
        <taxon>Protea</taxon>
    </lineage>
</organism>
<evidence type="ECO:0000256" key="1">
    <source>
        <dbReference type="SAM" id="MobiDB-lite"/>
    </source>
</evidence>
<dbReference type="AlphaFoldDB" id="A0A9Q0R1J7"/>
<evidence type="ECO:0000313" key="2">
    <source>
        <dbReference type="EMBL" id="KAJ4979634.1"/>
    </source>
</evidence>
<accession>A0A9Q0R1J7</accession>
<feature type="region of interest" description="Disordered" evidence="1">
    <location>
        <begin position="42"/>
        <end position="70"/>
    </location>
</feature>
<dbReference type="EMBL" id="JAMYWD010000002">
    <property type="protein sequence ID" value="KAJ4979634.1"/>
    <property type="molecule type" value="Genomic_DNA"/>
</dbReference>
<reference evidence="2" key="1">
    <citation type="journal article" date="2023" name="Plant J.">
        <title>The genome of the king protea, Protea cynaroides.</title>
        <authorList>
            <person name="Chang J."/>
            <person name="Duong T.A."/>
            <person name="Schoeman C."/>
            <person name="Ma X."/>
            <person name="Roodt D."/>
            <person name="Barker N."/>
            <person name="Li Z."/>
            <person name="Van de Peer Y."/>
            <person name="Mizrachi E."/>
        </authorList>
    </citation>
    <scope>NUCLEOTIDE SEQUENCE</scope>
    <source>
        <tissue evidence="2">Young leaves</tissue>
    </source>
</reference>
<evidence type="ECO:0000313" key="3">
    <source>
        <dbReference type="Proteomes" id="UP001141806"/>
    </source>
</evidence>
<proteinExistence type="predicted"/>
<dbReference type="Proteomes" id="UP001141806">
    <property type="component" value="Unassembled WGS sequence"/>
</dbReference>
<sequence length="188" mass="20270">MLQLRRKADSMVFSSASVTVLSGSNHFLVFSLVPVIASGESDSGSQPLVSSRKLSDCPSPGPSSPITPLNPFGVDPSLPPEFGGGTPIIMDIWRFRVLAILLKSSQVATTSLLLVVVYLFWDCEGTVSLESRFESSGVLLENGICFWCSSRSLCSSRSVHLDLNHRISGLLRQSLQTESLEGQRGLAL</sequence>
<comment type="caution">
    <text evidence="2">The sequence shown here is derived from an EMBL/GenBank/DDBJ whole genome shotgun (WGS) entry which is preliminary data.</text>
</comment>
<gene>
    <name evidence="2" type="ORF">NE237_010414</name>
</gene>
<name>A0A9Q0R1J7_9MAGN</name>
<protein>
    <submittedName>
        <fullName evidence="2">Uncharacterized protein</fullName>
    </submittedName>
</protein>
<keyword evidence="3" id="KW-1185">Reference proteome</keyword>